<proteinExistence type="predicted"/>
<protein>
    <submittedName>
        <fullName evidence="2">Uncharacterized protein</fullName>
    </submittedName>
</protein>
<keyword evidence="3" id="KW-1185">Reference proteome</keyword>
<evidence type="ECO:0000313" key="2">
    <source>
        <dbReference type="EMBL" id="OAM77753.1"/>
    </source>
</evidence>
<organism evidence="2 3">
    <name type="scientific">Devosia elaeis</name>
    <dbReference type="NCBI Taxonomy" id="1770058"/>
    <lineage>
        <taxon>Bacteria</taxon>
        <taxon>Pseudomonadati</taxon>
        <taxon>Pseudomonadota</taxon>
        <taxon>Alphaproteobacteria</taxon>
        <taxon>Hyphomicrobiales</taxon>
        <taxon>Devosiaceae</taxon>
        <taxon>Devosia</taxon>
    </lineage>
</organism>
<reference evidence="2 3" key="1">
    <citation type="submission" date="2016-03" db="EMBL/GenBank/DDBJ databases">
        <title>Genome sequencing of Devosia sp. S37.</title>
        <authorList>
            <person name="Mohd Nor M."/>
        </authorList>
    </citation>
    <scope>NUCLEOTIDE SEQUENCE [LARGE SCALE GENOMIC DNA]</scope>
    <source>
        <strain evidence="2 3">S37</strain>
    </source>
</reference>
<dbReference type="RefSeq" id="WP_067454770.1">
    <property type="nucleotide sequence ID" value="NZ_LVVY01000077.1"/>
</dbReference>
<feature type="region of interest" description="Disordered" evidence="1">
    <location>
        <begin position="1"/>
        <end position="21"/>
    </location>
</feature>
<dbReference type="OrthoDB" id="7950775at2"/>
<accession>A0A178HY49</accession>
<name>A0A178HY49_9HYPH</name>
<comment type="caution">
    <text evidence="2">The sequence shown here is derived from an EMBL/GenBank/DDBJ whole genome shotgun (WGS) entry which is preliminary data.</text>
</comment>
<dbReference type="Proteomes" id="UP000078389">
    <property type="component" value="Unassembled WGS sequence"/>
</dbReference>
<evidence type="ECO:0000256" key="1">
    <source>
        <dbReference type="SAM" id="MobiDB-lite"/>
    </source>
</evidence>
<sequence>MQSQTMGDEMRVPNSGKAERERLEQIRRLEKKLAYFQSIPASRRDDECADAGERDCRVLLAELGAPGHERPQRQGGGTGKLMTIDEFLDDLERDQGQTT</sequence>
<gene>
    <name evidence="2" type="ORF">A3840_08380</name>
</gene>
<evidence type="ECO:0000313" key="3">
    <source>
        <dbReference type="Proteomes" id="UP000078389"/>
    </source>
</evidence>
<dbReference type="AlphaFoldDB" id="A0A178HY49"/>
<dbReference type="EMBL" id="LVVY01000077">
    <property type="protein sequence ID" value="OAM77753.1"/>
    <property type="molecule type" value="Genomic_DNA"/>
</dbReference>